<proteinExistence type="inferred from homology"/>
<dbReference type="Gene3D" id="2.40.160.210">
    <property type="entry name" value="Acyl-CoA thioesterase, double hotdog domain"/>
    <property type="match status" value="2"/>
</dbReference>
<keyword evidence="4" id="KW-1185">Reference proteome</keyword>
<dbReference type="InterPro" id="IPR029069">
    <property type="entry name" value="HotDog_dom_sf"/>
</dbReference>
<evidence type="ECO:0000313" key="4">
    <source>
        <dbReference type="Proteomes" id="UP000245591"/>
    </source>
</evidence>
<reference evidence="3 4" key="1">
    <citation type="journal article" date="2018" name="MBio">
        <title>Comparative Genomics Reveals the Core Gene Toolbox for the Fungus-Insect Symbiosis.</title>
        <authorList>
            <person name="Wang Y."/>
            <person name="Stata M."/>
            <person name="Wang W."/>
            <person name="Stajich J.E."/>
            <person name="White M.M."/>
            <person name="Moncalvo J.M."/>
        </authorList>
    </citation>
    <scope>NUCLEOTIDE SEQUENCE [LARGE SCALE GENOMIC DNA]</scope>
    <source>
        <strain evidence="3 4">AUS-126-30</strain>
    </source>
</reference>
<dbReference type="SUPFAM" id="SSF54637">
    <property type="entry name" value="Thioesterase/thiol ester dehydrase-isomerase"/>
    <property type="match status" value="2"/>
</dbReference>
<dbReference type="InterPro" id="IPR042171">
    <property type="entry name" value="Acyl-CoA_hotdog"/>
</dbReference>
<evidence type="ECO:0000313" key="3">
    <source>
        <dbReference type="EMBL" id="PWA00278.1"/>
    </source>
</evidence>
<dbReference type="Proteomes" id="UP000245591">
    <property type="component" value="Unassembled WGS sequence"/>
</dbReference>
<dbReference type="AlphaFoldDB" id="A0A2U1J5G7"/>
<dbReference type="GO" id="GO:0047617">
    <property type="term" value="F:fatty acyl-CoA hydrolase activity"/>
    <property type="evidence" value="ECO:0007669"/>
    <property type="project" value="InterPro"/>
</dbReference>
<organism evidence="3 4">
    <name type="scientific">Smittium angustum</name>
    <dbReference type="NCBI Taxonomy" id="133377"/>
    <lineage>
        <taxon>Eukaryota</taxon>
        <taxon>Fungi</taxon>
        <taxon>Fungi incertae sedis</taxon>
        <taxon>Zoopagomycota</taxon>
        <taxon>Kickxellomycotina</taxon>
        <taxon>Harpellomycetes</taxon>
        <taxon>Harpellales</taxon>
        <taxon>Legeriomycetaceae</taxon>
        <taxon>Smittium</taxon>
    </lineage>
</organism>
<dbReference type="InterPro" id="IPR025652">
    <property type="entry name" value="TesB_C"/>
</dbReference>
<dbReference type="EMBL" id="MBFU01000344">
    <property type="protein sequence ID" value="PWA00278.1"/>
    <property type="molecule type" value="Genomic_DNA"/>
</dbReference>
<evidence type="ECO:0000259" key="2">
    <source>
        <dbReference type="Pfam" id="PF02551"/>
    </source>
</evidence>
<dbReference type="Pfam" id="PF02551">
    <property type="entry name" value="Acyl_CoA_thio"/>
    <property type="match status" value="1"/>
</dbReference>
<gene>
    <name evidence="3" type="ORF">BB558_003662</name>
</gene>
<dbReference type="PANTHER" id="PTHR11066">
    <property type="entry name" value="ACYL-COA THIOESTERASE"/>
    <property type="match status" value="1"/>
</dbReference>
<dbReference type="GO" id="GO:0006637">
    <property type="term" value="P:acyl-CoA metabolic process"/>
    <property type="evidence" value="ECO:0007669"/>
    <property type="project" value="InterPro"/>
</dbReference>
<dbReference type="GO" id="GO:0005782">
    <property type="term" value="C:peroxisomal matrix"/>
    <property type="evidence" value="ECO:0007669"/>
    <property type="project" value="TreeGrafter"/>
</dbReference>
<comment type="caution">
    <text evidence="3">The sequence shown here is derived from an EMBL/GenBank/DDBJ whole genome shotgun (WGS) entry which is preliminary data.</text>
</comment>
<feature type="domain" description="Acyl-CoA thioesterase 2 C-terminal" evidence="2">
    <location>
        <begin position="171"/>
        <end position="278"/>
    </location>
</feature>
<dbReference type="PANTHER" id="PTHR11066:SF34">
    <property type="entry name" value="ACYL-COENZYME A THIOESTERASE 8"/>
    <property type="match status" value="1"/>
</dbReference>
<protein>
    <recommendedName>
        <fullName evidence="2">Acyl-CoA thioesterase 2 C-terminal domain-containing protein</fullName>
    </recommendedName>
</protein>
<comment type="similarity">
    <text evidence="1">Belongs to the C/M/P thioester hydrolase family.</text>
</comment>
<dbReference type="GO" id="GO:0009062">
    <property type="term" value="P:fatty acid catabolic process"/>
    <property type="evidence" value="ECO:0007669"/>
    <property type="project" value="TreeGrafter"/>
</dbReference>
<dbReference type="CDD" id="cd03444">
    <property type="entry name" value="Thioesterase_II_repeat1"/>
    <property type="match status" value="1"/>
</dbReference>
<evidence type="ECO:0000256" key="1">
    <source>
        <dbReference type="ARBA" id="ARBA00006538"/>
    </source>
</evidence>
<dbReference type="CDD" id="cd03445">
    <property type="entry name" value="Thioesterase_II_repeat2"/>
    <property type="match status" value="1"/>
</dbReference>
<sequence>MEQIKKDFAKYFYLEEKEKDLFISTNSWKFGGSRGLFGGQIVSQTLAAAILTVDPNYHIHARRSFVSRTVSAKQDGKPIYKMICSFQKEEESLTEHQFEMPKVYPEDHPIKMDIKDRNEMINKIHQDIKLFDQARMILKPAAPIDQELYESIENINQKHTIDGNPRIKPPHSFSWVKIDEDLSENSTQVNPVFLACISDFCLTATTLFPYVMGYNNQKIDRAMGASLDHSMWFHKKFRIDDWVLFEVESPTMVGSRGFLNGKFYSKDGTHLVTISQENLCRTGIHSEDVILEHQFKNFPVESLE</sequence>
<name>A0A2U1J5G7_SMIAN</name>
<dbReference type="InterPro" id="IPR003703">
    <property type="entry name" value="Acyl_CoA_thio"/>
</dbReference>
<accession>A0A2U1J5G7</accession>